<accession>A0ABR3JCM3</accession>
<keyword evidence="2" id="KW-1185">Reference proteome</keyword>
<organism evidence="1 2">
    <name type="scientific">Hohenbuehelia grisea</name>
    <dbReference type="NCBI Taxonomy" id="104357"/>
    <lineage>
        <taxon>Eukaryota</taxon>
        <taxon>Fungi</taxon>
        <taxon>Dikarya</taxon>
        <taxon>Basidiomycota</taxon>
        <taxon>Agaricomycotina</taxon>
        <taxon>Agaricomycetes</taxon>
        <taxon>Agaricomycetidae</taxon>
        <taxon>Agaricales</taxon>
        <taxon>Pleurotineae</taxon>
        <taxon>Pleurotaceae</taxon>
        <taxon>Hohenbuehelia</taxon>
    </lineage>
</organism>
<name>A0ABR3JCM3_9AGAR</name>
<protein>
    <submittedName>
        <fullName evidence="1">Uncharacterized protein</fullName>
    </submittedName>
</protein>
<evidence type="ECO:0000313" key="1">
    <source>
        <dbReference type="EMBL" id="KAL0953168.1"/>
    </source>
</evidence>
<evidence type="ECO:0000313" key="2">
    <source>
        <dbReference type="Proteomes" id="UP001556367"/>
    </source>
</evidence>
<sequence length="119" mass="12936">MCGVGAAVCGDAIFHADTVYLASFCHGPRLRDFQRFKSKAMSSELLLEHSAMPAGQPAHRCGPAFFQTLSNPVSTESQSRPNPTQGPALSLQWPQQQCCLISCSRPLRYLSQTLSHPSS</sequence>
<dbReference type="EMBL" id="JASNQZ010000008">
    <property type="protein sequence ID" value="KAL0953168.1"/>
    <property type="molecule type" value="Genomic_DNA"/>
</dbReference>
<proteinExistence type="predicted"/>
<dbReference type="Proteomes" id="UP001556367">
    <property type="component" value="Unassembled WGS sequence"/>
</dbReference>
<reference evidence="2" key="1">
    <citation type="submission" date="2024-06" db="EMBL/GenBank/DDBJ databases">
        <title>Multi-omics analyses provide insights into the biosynthesis of the anticancer antibiotic pleurotin in Hohenbuehelia grisea.</title>
        <authorList>
            <person name="Weaver J.A."/>
            <person name="Alberti F."/>
        </authorList>
    </citation>
    <scope>NUCLEOTIDE SEQUENCE [LARGE SCALE GENOMIC DNA]</scope>
    <source>
        <strain evidence="2">T-177</strain>
    </source>
</reference>
<gene>
    <name evidence="1" type="ORF">HGRIS_004429</name>
</gene>
<comment type="caution">
    <text evidence="1">The sequence shown here is derived from an EMBL/GenBank/DDBJ whole genome shotgun (WGS) entry which is preliminary data.</text>
</comment>